<dbReference type="InterPro" id="IPR002937">
    <property type="entry name" value="Amino_oxidase"/>
</dbReference>
<evidence type="ECO:0000313" key="2">
    <source>
        <dbReference type="EMBL" id="OGE78666.1"/>
    </source>
</evidence>
<dbReference type="EMBL" id="MFDZ01000010">
    <property type="protein sequence ID" value="OGE78666.1"/>
    <property type="molecule type" value="Genomic_DNA"/>
</dbReference>
<gene>
    <name evidence="2" type="ORF">A3J19_04225</name>
</gene>
<protein>
    <recommendedName>
        <fullName evidence="1">Amine oxidase domain-containing protein</fullName>
    </recommendedName>
</protein>
<dbReference type="PRINTS" id="PR00419">
    <property type="entry name" value="ADXRDTASE"/>
</dbReference>
<dbReference type="PANTHER" id="PTHR42923">
    <property type="entry name" value="PROTOPORPHYRINOGEN OXIDASE"/>
    <property type="match status" value="1"/>
</dbReference>
<accession>A0A1F5NLS0</accession>
<comment type="caution">
    <text evidence="2">The sequence shown here is derived from an EMBL/GenBank/DDBJ whole genome shotgun (WGS) entry which is preliminary data.</text>
</comment>
<dbReference type="NCBIfam" id="NF005560">
    <property type="entry name" value="PRK07233.1"/>
    <property type="match status" value="1"/>
</dbReference>
<dbReference type="SUPFAM" id="SSF51905">
    <property type="entry name" value="FAD/NAD(P)-binding domain"/>
    <property type="match status" value="1"/>
</dbReference>
<dbReference type="Proteomes" id="UP000176578">
    <property type="component" value="Unassembled WGS sequence"/>
</dbReference>
<dbReference type="GO" id="GO:0016491">
    <property type="term" value="F:oxidoreductase activity"/>
    <property type="evidence" value="ECO:0007669"/>
    <property type="project" value="InterPro"/>
</dbReference>
<sequence length="286" mass="32863">MRIAILGAGFTGLSAAYRLAQKGHSVTIFEKESAIGGLATGFKKDNWDWTLENSYHHWFTNDFTVLKLAKEINYPVIINRPSTDIFVNGDIFKFDSPSSILKFPYLSITEKIRLGLSLAFLKYNNNYKQFENTKALPWLRQTVGNRETALIWEPLFDGKFGKYKEDISLTWFWARIKKRTPALAYPVGGFRAFAEKLSKEIQSLGGEILLKTEINDLTKLKYFDKIIVTLPTPVFLKIAKNLPEDYISKYSKVPHLSALTLILVLKKPFLKSSYWLNINDRSFPFL</sequence>
<evidence type="ECO:0000313" key="3">
    <source>
        <dbReference type="Proteomes" id="UP000176578"/>
    </source>
</evidence>
<dbReference type="PANTHER" id="PTHR42923:SF46">
    <property type="entry name" value="AMINE OXIDASE"/>
    <property type="match status" value="1"/>
</dbReference>
<dbReference type="InterPro" id="IPR036188">
    <property type="entry name" value="FAD/NAD-bd_sf"/>
</dbReference>
<dbReference type="AlphaFoldDB" id="A0A1F5NLS0"/>
<dbReference type="Gene3D" id="3.50.50.60">
    <property type="entry name" value="FAD/NAD(P)-binding domain"/>
    <property type="match status" value="1"/>
</dbReference>
<name>A0A1F5NLS0_9BACT</name>
<evidence type="ECO:0000259" key="1">
    <source>
        <dbReference type="Pfam" id="PF01593"/>
    </source>
</evidence>
<feature type="non-terminal residue" evidence="2">
    <location>
        <position position="286"/>
    </location>
</feature>
<dbReference type="InterPro" id="IPR050464">
    <property type="entry name" value="Zeta_carotene_desat/Oxidored"/>
</dbReference>
<reference evidence="2 3" key="1">
    <citation type="journal article" date="2016" name="Nat. Commun.">
        <title>Thousands of microbial genomes shed light on interconnected biogeochemical processes in an aquifer system.</title>
        <authorList>
            <person name="Anantharaman K."/>
            <person name="Brown C.T."/>
            <person name="Hug L.A."/>
            <person name="Sharon I."/>
            <person name="Castelle C.J."/>
            <person name="Probst A.J."/>
            <person name="Thomas B.C."/>
            <person name="Singh A."/>
            <person name="Wilkins M.J."/>
            <person name="Karaoz U."/>
            <person name="Brodie E.L."/>
            <person name="Williams K.H."/>
            <person name="Hubbard S.S."/>
            <person name="Banfield J.F."/>
        </authorList>
    </citation>
    <scope>NUCLEOTIDE SEQUENCE [LARGE SCALE GENOMIC DNA]</scope>
</reference>
<feature type="domain" description="Amine oxidase" evidence="1">
    <location>
        <begin position="10"/>
        <end position="269"/>
    </location>
</feature>
<proteinExistence type="predicted"/>
<organism evidence="2 3">
    <name type="scientific">Candidatus Daviesbacteria bacterium RIFCSPLOWO2_02_FULL_41_8</name>
    <dbReference type="NCBI Taxonomy" id="1797798"/>
    <lineage>
        <taxon>Bacteria</taxon>
        <taxon>Candidatus Daviesiibacteriota</taxon>
    </lineage>
</organism>
<dbReference type="Pfam" id="PF01593">
    <property type="entry name" value="Amino_oxidase"/>
    <property type="match status" value="1"/>
</dbReference>